<dbReference type="InterPro" id="IPR013187">
    <property type="entry name" value="F-box-assoc_dom_typ3"/>
</dbReference>
<dbReference type="InterPro" id="IPR001810">
    <property type="entry name" value="F-box_dom"/>
</dbReference>
<evidence type="ECO:0000313" key="3">
    <source>
        <dbReference type="EMBL" id="CAK7345574.1"/>
    </source>
</evidence>
<dbReference type="CDD" id="cd22157">
    <property type="entry name" value="F-box_AtFBW1-like"/>
    <property type="match status" value="1"/>
</dbReference>
<feature type="domain" description="F-box associated beta-propeller type 3" evidence="2">
    <location>
        <begin position="110"/>
        <end position="236"/>
    </location>
</feature>
<protein>
    <recommendedName>
        <fullName evidence="5">F-box domain-containing protein</fullName>
    </recommendedName>
</protein>
<organism evidence="3 4">
    <name type="scientific">Dovyalis caffra</name>
    <dbReference type="NCBI Taxonomy" id="77055"/>
    <lineage>
        <taxon>Eukaryota</taxon>
        <taxon>Viridiplantae</taxon>
        <taxon>Streptophyta</taxon>
        <taxon>Embryophyta</taxon>
        <taxon>Tracheophyta</taxon>
        <taxon>Spermatophyta</taxon>
        <taxon>Magnoliopsida</taxon>
        <taxon>eudicotyledons</taxon>
        <taxon>Gunneridae</taxon>
        <taxon>Pentapetalae</taxon>
        <taxon>rosids</taxon>
        <taxon>fabids</taxon>
        <taxon>Malpighiales</taxon>
        <taxon>Salicaceae</taxon>
        <taxon>Flacourtieae</taxon>
        <taxon>Dovyalis</taxon>
    </lineage>
</organism>
<evidence type="ECO:0000259" key="1">
    <source>
        <dbReference type="Pfam" id="PF00646"/>
    </source>
</evidence>
<dbReference type="AlphaFoldDB" id="A0AAV1S2K1"/>
<dbReference type="Pfam" id="PF00646">
    <property type="entry name" value="F-box"/>
    <property type="match status" value="1"/>
</dbReference>
<dbReference type="InterPro" id="IPR036047">
    <property type="entry name" value="F-box-like_dom_sf"/>
</dbReference>
<dbReference type="PANTHER" id="PTHR35546:SF130">
    <property type="entry name" value="EXPRESSED PROTEIN"/>
    <property type="match status" value="1"/>
</dbReference>
<sequence length="417" mass="47293">MNSLEQKNLSSIDSVISNDDLVTEILLRLPAKSVLKFKLVSKKWLTIISDSTFAMRHTHLNPHNTSAFLLKLSFFFKQPPSYKRVSLLGQSLANVPLPSDFLHFDPNKPGRTYICQSSNGLLLCSKWRRYSAERSGPTYYVYNPTARQFAVLPSPPGHGFRFNWIQLVFDPSKSPHYQVVCTHFFNSKLEIQVYSSETKGWKISVKQENFDSLYVKFANGVFWNGAIHWISLMGNGFSFLLDKEYLQTIPRPPLPENWQTQNFGYFGASAGHLHFIGFVAGNKNPDDLNMGISSPTMSTDQMVNSSSANICNDETIVVYAMEKGCSKWFVKCCLHLDAIVMACSEIIEDPTLSPFSVKVLSFIEGNNETGPLLVMKVPGKIMSYSFKDKSFKNIFRFAPFRRASCYAFNYVETLAWV</sequence>
<accession>A0AAV1S2K1</accession>
<reference evidence="3 4" key="1">
    <citation type="submission" date="2024-01" db="EMBL/GenBank/DDBJ databases">
        <authorList>
            <person name="Waweru B."/>
        </authorList>
    </citation>
    <scope>NUCLEOTIDE SEQUENCE [LARGE SCALE GENOMIC DNA]</scope>
</reference>
<evidence type="ECO:0008006" key="5">
    <source>
        <dbReference type="Google" id="ProtNLM"/>
    </source>
</evidence>
<dbReference type="InterPro" id="IPR055290">
    <property type="entry name" value="At3g26010-like"/>
</dbReference>
<dbReference type="PANTHER" id="PTHR35546">
    <property type="entry name" value="F-BOX PROTEIN INTERACTION DOMAIN PROTEIN-RELATED"/>
    <property type="match status" value="1"/>
</dbReference>
<comment type="caution">
    <text evidence="3">The sequence shown here is derived from an EMBL/GenBank/DDBJ whole genome shotgun (WGS) entry which is preliminary data.</text>
</comment>
<evidence type="ECO:0000313" key="4">
    <source>
        <dbReference type="Proteomes" id="UP001314170"/>
    </source>
</evidence>
<dbReference type="SUPFAM" id="SSF81383">
    <property type="entry name" value="F-box domain"/>
    <property type="match status" value="1"/>
</dbReference>
<dbReference type="Proteomes" id="UP001314170">
    <property type="component" value="Unassembled WGS sequence"/>
</dbReference>
<proteinExistence type="predicted"/>
<dbReference type="Pfam" id="PF08268">
    <property type="entry name" value="FBA_3"/>
    <property type="match status" value="1"/>
</dbReference>
<gene>
    <name evidence="3" type="ORF">DCAF_LOCUS18303</name>
</gene>
<name>A0AAV1S2K1_9ROSI</name>
<keyword evidence="4" id="KW-1185">Reference proteome</keyword>
<feature type="domain" description="F-box" evidence="1">
    <location>
        <begin position="19"/>
        <end position="52"/>
    </location>
</feature>
<evidence type="ECO:0000259" key="2">
    <source>
        <dbReference type="Pfam" id="PF08268"/>
    </source>
</evidence>
<dbReference type="EMBL" id="CAWUPB010001168">
    <property type="protein sequence ID" value="CAK7345574.1"/>
    <property type="molecule type" value="Genomic_DNA"/>
</dbReference>